<dbReference type="OMA" id="YSETCIT"/>
<dbReference type="PROSITE" id="PS50090">
    <property type="entry name" value="MYB_LIKE"/>
    <property type="match status" value="1"/>
</dbReference>
<dbReference type="InterPro" id="IPR001005">
    <property type="entry name" value="SANT/Myb"/>
</dbReference>
<evidence type="ECO:0000313" key="3">
    <source>
        <dbReference type="EMBL" id="ACO64378.1"/>
    </source>
</evidence>
<gene>
    <name evidence="3" type="ORF">MICPUN_59110</name>
</gene>
<evidence type="ECO:0000256" key="1">
    <source>
        <dbReference type="SAM" id="MobiDB-lite"/>
    </source>
</evidence>
<reference evidence="3 4" key="1">
    <citation type="journal article" date="2009" name="Science">
        <title>Green evolution and dynamic adaptations revealed by genomes of the marine picoeukaryotes Micromonas.</title>
        <authorList>
            <person name="Worden A.Z."/>
            <person name="Lee J.H."/>
            <person name="Mock T."/>
            <person name="Rouze P."/>
            <person name="Simmons M.P."/>
            <person name="Aerts A.L."/>
            <person name="Allen A.E."/>
            <person name="Cuvelier M.L."/>
            <person name="Derelle E."/>
            <person name="Everett M.V."/>
            <person name="Foulon E."/>
            <person name="Grimwood J."/>
            <person name="Gundlach H."/>
            <person name="Henrissat B."/>
            <person name="Napoli C."/>
            <person name="McDonald S.M."/>
            <person name="Parker M.S."/>
            <person name="Rombauts S."/>
            <person name="Salamov A."/>
            <person name="Von Dassow P."/>
            <person name="Badger J.H."/>
            <person name="Coutinho P.M."/>
            <person name="Demir E."/>
            <person name="Dubchak I."/>
            <person name="Gentemann C."/>
            <person name="Eikrem W."/>
            <person name="Gready J.E."/>
            <person name="John U."/>
            <person name="Lanier W."/>
            <person name="Lindquist E.A."/>
            <person name="Lucas S."/>
            <person name="Mayer K.F."/>
            <person name="Moreau H."/>
            <person name="Not F."/>
            <person name="Otillar R."/>
            <person name="Panaud O."/>
            <person name="Pangilinan J."/>
            <person name="Paulsen I."/>
            <person name="Piegu B."/>
            <person name="Poliakov A."/>
            <person name="Robbens S."/>
            <person name="Schmutz J."/>
            <person name="Toulza E."/>
            <person name="Wyss T."/>
            <person name="Zelensky A."/>
            <person name="Zhou K."/>
            <person name="Armbrust E.V."/>
            <person name="Bhattacharya D."/>
            <person name="Goodenough U.W."/>
            <person name="Van de Peer Y."/>
            <person name="Grigoriev I.V."/>
        </authorList>
    </citation>
    <scope>NUCLEOTIDE SEQUENCE [LARGE SCALE GENOMIC DNA]</scope>
    <source>
        <strain evidence="4">RCC299 / NOUM17</strain>
    </source>
</reference>
<feature type="domain" description="Myb-like" evidence="2">
    <location>
        <begin position="429"/>
        <end position="485"/>
    </location>
</feature>
<dbReference type="SUPFAM" id="SSF46689">
    <property type="entry name" value="Homeodomain-like"/>
    <property type="match status" value="1"/>
</dbReference>
<keyword evidence="4" id="KW-1185">Reference proteome</keyword>
<dbReference type="Proteomes" id="UP000002009">
    <property type="component" value="Chromosome 6"/>
</dbReference>
<evidence type="ECO:0000313" key="4">
    <source>
        <dbReference type="Proteomes" id="UP000002009"/>
    </source>
</evidence>
<dbReference type="GeneID" id="8244407"/>
<sequence length="488" mass="53340">MHHSQEATDTALDWCIELISQSNVLEVGAKYAILDALKDKISSGEFSPTTRIRMYVESISRLTASEESGPFMRLRPENVNEVFQSLVKMGDVAHALGDDSIPMPTITLTAQTYAETMLTHLRPPYRDVENFAESVDNYDLDDEDFQTASPWLDVEALENIRVDLKKQAARVTDDRCDGILRRWNTAKDTLVELAKYCGEVLEAMGPSFLERVAADFRSGRYAPPSHDGVLIPEDAIPEDARAKRRERELLEAGRVLREAFDKKPNSSSPSDLKNKRKAPADDVEAAAVRRNVTAFEKLRAANAAVADPLKEALRASDAAGAQGQGGRRTEEAAWNALAAEYEAGTGSDQPSDESPAAKAAKARAANRDAADDGKKVVIRPHHRGATARTVDWDSRGDGGAVSDVSTPPTTRKAGAPGVIGARTTRVGTSGRKAYTRWTTAQEEELRRLVGVHGVGSWATILEAGRDMFGADRTSVNLKDKWRVLTKAR</sequence>
<feature type="compositionally biased region" description="Basic and acidic residues" evidence="1">
    <location>
        <begin position="365"/>
        <end position="375"/>
    </location>
</feature>
<name>C1E7R4_MICCC</name>
<dbReference type="eggNOG" id="ENOG502R386">
    <property type="taxonomic scope" value="Eukaryota"/>
</dbReference>
<evidence type="ECO:0000259" key="2">
    <source>
        <dbReference type="PROSITE" id="PS50090"/>
    </source>
</evidence>
<feature type="compositionally biased region" description="Basic residues" evidence="1">
    <location>
        <begin position="376"/>
        <end position="385"/>
    </location>
</feature>
<dbReference type="PANTHER" id="PTHR46993:SF6">
    <property type="entry name" value="MYB TRANSCRIPTION FACTOR"/>
    <property type="match status" value="1"/>
</dbReference>
<dbReference type="CDD" id="cd11660">
    <property type="entry name" value="SANT_TRF"/>
    <property type="match status" value="1"/>
</dbReference>
<dbReference type="EMBL" id="CP001327">
    <property type="protein sequence ID" value="ACO64378.1"/>
    <property type="molecule type" value="Genomic_DNA"/>
</dbReference>
<dbReference type="InParanoid" id="C1E7R4"/>
<dbReference type="STRING" id="296587.C1E7R4"/>
<dbReference type="PANTHER" id="PTHR46993">
    <property type="entry name" value="MYB TRANSCRIPTION FACTOR"/>
    <property type="match status" value="1"/>
</dbReference>
<dbReference type="InterPro" id="IPR009057">
    <property type="entry name" value="Homeodomain-like_sf"/>
</dbReference>
<dbReference type="Gene3D" id="1.10.246.220">
    <property type="match status" value="1"/>
</dbReference>
<feature type="region of interest" description="Disordered" evidence="1">
    <location>
        <begin position="256"/>
        <end position="284"/>
    </location>
</feature>
<proteinExistence type="predicted"/>
<organism evidence="3 4">
    <name type="scientific">Micromonas commoda (strain RCC299 / NOUM17 / CCMP2709)</name>
    <name type="common">Picoplanktonic green alga</name>
    <dbReference type="NCBI Taxonomy" id="296587"/>
    <lineage>
        <taxon>Eukaryota</taxon>
        <taxon>Viridiplantae</taxon>
        <taxon>Chlorophyta</taxon>
        <taxon>Mamiellophyceae</taxon>
        <taxon>Mamiellales</taxon>
        <taxon>Mamiellaceae</taxon>
        <taxon>Micromonas</taxon>
    </lineage>
</organism>
<accession>C1E7R4</accession>
<dbReference type="KEGG" id="mis:MICPUN_59110"/>
<protein>
    <recommendedName>
        <fullName evidence="2">Myb-like domain-containing protein</fullName>
    </recommendedName>
</protein>
<dbReference type="AlphaFoldDB" id="C1E7R4"/>
<dbReference type="RefSeq" id="XP_002503120.1">
    <property type="nucleotide sequence ID" value="XM_002503074.1"/>
</dbReference>
<feature type="region of interest" description="Disordered" evidence="1">
    <location>
        <begin position="343"/>
        <end position="416"/>
    </location>
</feature>
<dbReference type="OrthoDB" id="608866at2759"/>